<dbReference type="AlphaFoldDB" id="A0A1B9GG25"/>
<gene>
    <name evidence="1" type="ORF">I302_01424</name>
    <name evidence="2" type="ORF">I302_102731</name>
</gene>
<dbReference type="EMBL" id="KI894018">
    <property type="protein sequence ID" value="OCF29911.1"/>
    <property type="molecule type" value="Genomic_DNA"/>
</dbReference>
<reference evidence="1" key="3">
    <citation type="submission" date="2014-01" db="EMBL/GenBank/DDBJ databases">
        <title>Evolution of pathogenesis and genome organization in the Tremellales.</title>
        <authorList>
            <person name="Cuomo C."/>
            <person name="Litvintseva A."/>
            <person name="Heitman J."/>
            <person name="Chen Y."/>
            <person name="Sun S."/>
            <person name="Springer D."/>
            <person name="Dromer F."/>
            <person name="Young S."/>
            <person name="Zeng Q."/>
            <person name="Chapman S."/>
            <person name="Gujja S."/>
            <person name="Saif S."/>
            <person name="Birren B."/>
        </authorList>
    </citation>
    <scope>NUCLEOTIDE SEQUENCE</scope>
    <source>
        <strain evidence="1">CBS 10118</strain>
    </source>
</reference>
<sequence>MDLLALGLVVPKCSSSRIETEKAPATSTSFVDVPGKETTSKTSQQQLTIDLAQRLMNAAKRVTTDQKDIFALPTFCNLAIDEEKALLFARTFLEASDQSTVARQNGAAARELRDELTMIMKREQEFKDTLQESRETLIEDTLKAVETGDESKFMELYRNAQHSFSLQQTESMENTVRMLDKVKQLRRAGILPDNVKDKASLSALCDSYGSRPFEHHPASRSTRNGSTLNDALKIGGFPIKSSLATDLQRYASGKPEKGYSFDVHKGFIALRNDELAALSANCVNIIDFATEKDMASKLKKLSTKLGSLRENSGDPLGVRLRGAMEKDCPETVIACLRRMSEKFDEIVSFDPAKIEQLGESLINLARGIDYAKEQAKESKIER</sequence>
<dbReference type="RefSeq" id="XP_019050981.1">
    <property type="nucleotide sequence ID" value="XM_019188103.1"/>
</dbReference>
<keyword evidence="3" id="KW-1185">Reference proteome</keyword>
<evidence type="ECO:0000313" key="1">
    <source>
        <dbReference type="EMBL" id="OCF29911.1"/>
    </source>
</evidence>
<dbReference type="EMBL" id="CP144541">
    <property type="protein sequence ID" value="WVW80745.1"/>
    <property type="molecule type" value="Genomic_DNA"/>
</dbReference>
<name>A0A1B9GG25_9TREE</name>
<organism evidence="1">
    <name type="scientific">Kwoniella bestiolae CBS 10118</name>
    <dbReference type="NCBI Taxonomy" id="1296100"/>
    <lineage>
        <taxon>Eukaryota</taxon>
        <taxon>Fungi</taxon>
        <taxon>Dikarya</taxon>
        <taxon>Basidiomycota</taxon>
        <taxon>Agaricomycotina</taxon>
        <taxon>Tremellomycetes</taxon>
        <taxon>Tremellales</taxon>
        <taxon>Cryptococcaceae</taxon>
        <taxon>Kwoniella</taxon>
    </lineage>
</organism>
<evidence type="ECO:0000313" key="2">
    <source>
        <dbReference type="EMBL" id="WVW80745.1"/>
    </source>
</evidence>
<dbReference type="GeneID" id="30205823"/>
<dbReference type="VEuPathDB" id="FungiDB:I302_01424"/>
<reference evidence="1" key="1">
    <citation type="submission" date="2013-07" db="EMBL/GenBank/DDBJ databases">
        <title>The Genome Sequence of Cryptococcus bestiolae CBS10118.</title>
        <authorList>
            <consortium name="The Broad Institute Genome Sequencing Platform"/>
            <person name="Cuomo C."/>
            <person name="Litvintseva A."/>
            <person name="Chen Y."/>
            <person name="Heitman J."/>
            <person name="Sun S."/>
            <person name="Springer D."/>
            <person name="Dromer F."/>
            <person name="Young S.K."/>
            <person name="Zeng Q."/>
            <person name="Gargeya S."/>
            <person name="Fitzgerald M."/>
            <person name="Abouelleil A."/>
            <person name="Alvarado L."/>
            <person name="Berlin A.M."/>
            <person name="Chapman S.B."/>
            <person name="Dewar J."/>
            <person name="Goldberg J."/>
            <person name="Griggs A."/>
            <person name="Gujja S."/>
            <person name="Hansen M."/>
            <person name="Howarth C."/>
            <person name="Imamovic A."/>
            <person name="Larimer J."/>
            <person name="McCowan C."/>
            <person name="Murphy C."/>
            <person name="Pearson M."/>
            <person name="Priest M."/>
            <person name="Roberts A."/>
            <person name="Saif S."/>
            <person name="Shea T."/>
            <person name="Sykes S."/>
            <person name="Wortman J."/>
            <person name="Nusbaum C."/>
            <person name="Birren B."/>
        </authorList>
    </citation>
    <scope>NUCLEOTIDE SEQUENCE [LARGE SCALE GENOMIC DNA]</scope>
    <source>
        <strain evidence="1">CBS 10118</strain>
    </source>
</reference>
<reference evidence="2" key="2">
    <citation type="submission" date="2013-07" db="EMBL/GenBank/DDBJ databases">
        <authorList>
            <consortium name="The Broad Institute Genome Sequencing Platform"/>
            <person name="Cuomo C."/>
            <person name="Litvintseva A."/>
            <person name="Chen Y."/>
            <person name="Heitman J."/>
            <person name="Sun S."/>
            <person name="Springer D."/>
            <person name="Dromer F."/>
            <person name="Young S.K."/>
            <person name="Zeng Q."/>
            <person name="Gargeya S."/>
            <person name="Fitzgerald M."/>
            <person name="Abouelleil A."/>
            <person name="Alvarado L."/>
            <person name="Berlin A.M."/>
            <person name="Chapman S.B."/>
            <person name="Dewar J."/>
            <person name="Goldberg J."/>
            <person name="Griggs A."/>
            <person name="Gujja S."/>
            <person name="Hansen M."/>
            <person name="Howarth C."/>
            <person name="Imamovic A."/>
            <person name="Larimer J."/>
            <person name="McCowan C."/>
            <person name="Murphy C."/>
            <person name="Pearson M."/>
            <person name="Priest M."/>
            <person name="Roberts A."/>
            <person name="Saif S."/>
            <person name="Shea T."/>
            <person name="Sykes S."/>
            <person name="Wortman J."/>
            <person name="Nusbaum C."/>
            <person name="Birren B."/>
        </authorList>
    </citation>
    <scope>NUCLEOTIDE SEQUENCE</scope>
    <source>
        <strain evidence="2">CBS 10118</strain>
    </source>
</reference>
<protein>
    <submittedName>
        <fullName evidence="1">Uncharacterized protein</fullName>
    </submittedName>
</protein>
<accession>A0A1B9GG25</accession>
<dbReference type="Proteomes" id="UP000092730">
    <property type="component" value="Chromosome 1"/>
</dbReference>
<proteinExistence type="predicted"/>
<dbReference type="KEGG" id="kbi:30205823"/>
<reference evidence="2" key="4">
    <citation type="submission" date="2024-02" db="EMBL/GenBank/DDBJ databases">
        <title>Comparative genomics of Cryptococcus and Kwoniella reveals pathogenesis evolution and contrasting modes of karyotype evolution via chromosome fusion or intercentromeric recombination.</title>
        <authorList>
            <person name="Coelho M.A."/>
            <person name="David-Palma M."/>
            <person name="Shea T."/>
            <person name="Bowers K."/>
            <person name="McGinley-Smith S."/>
            <person name="Mohammad A.W."/>
            <person name="Gnirke A."/>
            <person name="Yurkov A.M."/>
            <person name="Nowrousian M."/>
            <person name="Sun S."/>
            <person name="Cuomo C.A."/>
            <person name="Heitman J."/>
        </authorList>
    </citation>
    <scope>NUCLEOTIDE SEQUENCE</scope>
    <source>
        <strain evidence="2">CBS 10118</strain>
    </source>
</reference>
<evidence type="ECO:0000313" key="3">
    <source>
        <dbReference type="Proteomes" id="UP000092730"/>
    </source>
</evidence>